<evidence type="ECO:0000313" key="3">
    <source>
        <dbReference type="Proteomes" id="UP000183174"/>
    </source>
</evidence>
<sequence length="225" mass="24672">MRQTHLGGEKVFVDFAGDTIDVIDPSSGGEVQSMKLFVAAMGASNCTYAEACQARGSPTGSGSTSTSSPSSAARRHSWSATTSRPPSPIRPPRSRPQPTYAEMEGHYSAAILAAWPRRRKDKAKVGVAVQVAQRWILARLRNQRFFSLAELNAAIKMLVVELNARQMRDFGASRAELFAELDKPQAHRAAGPGLRFRALEAMPGRPRLSYRDRWTLVFHAISAHP</sequence>
<organism evidence="2 3">
    <name type="scientific">Bradyrhizobium yuanmingense</name>
    <dbReference type="NCBI Taxonomy" id="108015"/>
    <lineage>
        <taxon>Bacteria</taxon>
        <taxon>Pseudomonadati</taxon>
        <taxon>Pseudomonadota</taxon>
        <taxon>Alphaproteobacteria</taxon>
        <taxon>Hyphomicrobiales</taxon>
        <taxon>Nitrobacteraceae</taxon>
        <taxon>Bradyrhizobium</taxon>
    </lineage>
</organism>
<evidence type="ECO:0008006" key="4">
    <source>
        <dbReference type="Google" id="ProtNLM"/>
    </source>
</evidence>
<proteinExistence type="predicted"/>
<feature type="compositionally biased region" description="Pro residues" evidence="1">
    <location>
        <begin position="85"/>
        <end position="95"/>
    </location>
</feature>
<dbReference type="Proteomes" id="UP000183174">
    <property type="component" value="Unassembled WGS sequence"/>
</dbReference>
<evidence type="ECO:0000256" key="1">
    <source>
        <dbReference type="SAM" id="MobiDB-lite"/>
    </source>
</evidence>
<accession>A0A1C3XK87</accession>
<feature type="region of interest" description="Disordered" evidence="1">
    <location>
        <begin position="53"/>
        <end position="100"/>
    </location>
</feature>
<dbReference type="PANTHER" id="PTHR35004">
    <property type="entry name" value="TRANSPOSASE RV3428C-RELATED"/>
    <property type="match status" value="1"/>
</dbReference>
<gene>
    <name evidence="2" type="ORF">GA0061099_103810</name>
</gene>
<evidence type="ECO:0000313" key="2">
    <source>
        <dbReference type="EMBL" id="SCB52701.1"/>
    </source>
</evidence>
<feature type="compositionally biased region" description="Low complexity" evidence="1">
    <location>
        <begin position="54"/>
        <end position="84"/>
    </location>
</feature>
<name>A0A1C3XK87_9BRAD</name>
<dbReference type="PANTHER" id="PTHR35004:SF8">
    <property type="entry name" value="TRANSPOSASE RV3428C-RELATED"/>
    <property type="match status" value="1"/>
</dbReference>
<protein>
    <recommendedName>
        <fullName evidence="4">Transposase</fullName>
    </recommendedName>
</protein>
<dbReference type="EMBL" id="FMAE01000038">
    <property type="protein sequence ID" value="SCB52701.1"/>
    <property type="molecule type" value="Genomic_DNA"/>
</dbReference>
<reference evidence="2 3" key="1">
    <citation type="submission" date="2016-08" db="EMBL/GenBank/DDBJ databases">
        <authorList>
            <person name="Seilhamer J.J."/>
        </authorList>
    </citation>
    <scope>NUCLEOTIDE SEQUENCE [LARGE SCALE GENOMIC DNA]</scope>
    <source>
        <strain evidence="2 3">CCBAU 10071</strain>
    </source>
</reference>
<dbReference type="AlphaFoldDB" id="A0A1C3XK87"/>